<accession>A0A2A3E281</accession>
<keyword evidence="5" id="KW-0472">Membrane</keyword>
<dbReference type="InterPro" id="IPR013604">
    <property type="entry name" value="7TM_chemorcpt"/>
</dbReference>
<keyword evidence="7" id="KW-1185">Reference proteome</keyword>
<gene>
    <name evidence="6" type="ORF">APICC_08781</name>
</gene>
<keyword evidence="2" id="KW-1003">Cell membrane</keyword>
<sequence length="179" mass="20864">MQFSLLLCTFYNEYFHLMSLKFSEALSDKQNIGFLIWICLYSTKVIYINNQCTKFYREVEVTAYLLRKLDICYLDNFIRDEVQQFLLQLFLHPLKFTAGGYILNNRLSTMFFGTIISYLVVLIQISSSPSLMKPLSKSFLIKAESNPKGNIFQTHQEYGIDCDIIGYYHAPPKTCDLPN</sequence>
<proteinExistence type="predicted"/>
<dbReference type="AlphaFoldDB" id="A0A2A3E281"/>
<dbReference type="GO" id="GO:0050909">
    <property type="term" value="P:sensory perception of taste"/>
    <property type="evidence" value="ECO:0007669"/>
    <property type="project" value="InterPro"/>
</dbReference>
<evidence type="ECO:0000256" key="4">
    <source>
        <dbReference type="ARBA" id="ARBA00022989"/>
    </source>
</evidence>
<evidence type="ECO:0000313" key="7">
    <source>
        <dbReference type="Proteomes" id="UP000242457"/>
    </source>
</evidence>
<keyword evidence="4" id="KW-1133">Transmembrane helix</keyword>
<evidence type="ECO:0000256" key="5">
    <source>
        <dbReference type="ARBA" id="ARBA00023136"/>
    </source>
</evidence>
<dbReference type="OrthoDB" id="7678431at2759"/>
<dbReference type="GO" id="GO:0005886">
    <property type="term" value="C:plasma membrane"/>
    <property type="evidence" value="ECO:0007669"/>
    <property type="project" value="UniProtKB-SubCell"/>
</dbReference>
<comment type="subcellular location">
    <subcellularLocation>
        <location evidence="1">Cell membrane</location>
        <topology evidence="1">Multi-pass membrane protein</topology>
    </subcellularLocation>
</comment>
<dbReference type="EMBL" id="KZ288433">
    <property type="protein sequence ID" value="PBC25798.1"/>
    <property type="molecule type" value="Genomic_DNA"/>
</dbReference>
<name>A0A2A3E281_APICC</name>
<evidence type="ECO:0000256" key="1">
    <source>
        <dbReference type="ARBA" id="ARBA00004651"/>
    </source>
</evidence>
<evidence type="ECO:0000313" key="6">
    <source>
        <dbReference type="EMBL" id="PBC25798.1"/>
    </source>
</evidence>
<dbReference type="Pfam" id="PF08395">
    <property type="entry name" value="7tm_7"/>
    <property type="match status" value="1"/>
</dbReference>
<keyword evidence="3" id="KW-0812">Transmembrane</keyword>
<evidence type="ECO:0000256" key="2">
    <source>
        <dbReference type="ARBA" id="ARBA00022475"/>
    </source>
</evidence>
<organism evidence="6 7">
    <name type="scientific">Apis cerana cerana</name>
    <name type="common">Oriental honeybee</name>
    <dbReference type="NCBI Taxonomy" id="94128"/>
    <lineage>
        <taxon>Eukaryota</taxon>
        <taxon>Metazoa</taxon>
        <taxon>Ecdysozoa</taxon>
        <taxon>Arthropoda</taxon>
        <taxon>Hexapoda</taxon>
        <taxon>Insecta</taxon>
        <taxon>Pterygota</taxon>
        <taxon>Neoptera</taxon>
        <taxon>Endopterygota</taxon>
        <taxon>Hymenoptera</taxon>
        <taxon>Apocrita</taxon>
        <taxon>Aculeata</taxon>
        <taxon>Apoidea</taxon>
        <taxon>Anthophila</taxon>
        <taxon>Apidae</taxon>
        <taxon>Apis</taxon>
    </lineage>
</organism>
<protein>
    <submittedName>
        <fullName evidence="6">Uncharacterized protein</fullName>
    </submittedName>
</protein>
<reference evidence="6 7" key="1">
    <citation type="submission" date="2014-07" db="EMBL/GenBank/DDBJ databases">
        <title>Genomic and transcriptomic analysis on Apis cerana provide comprehensive insights into honey bee biology.</title>
        <authorList>
            <person name="Diao Q."/>
            <person name="Sun L."/>
            <person name="Zheng H."/>
            <person name="Zheng H."/>
            <person name="Xu S."/>
            <person name="Wang S."/>
            <person name="Zeng Z."/>
            <person name="Hu F."/>
            <person name="Su S."/>
            <person name="Wu J."/>
        </authorList>
    </citation>
    <scope>NUCLEOTIDE SEQUENCE [LARGE SCALE GENOMIC DNA]</scope>
    <source>
        <tissue evidence="6">Pupae without intestine</tissue>
    </source>
</reference>
<dbReference type="Proteomes" id="UP000242457">
    <property type="component" value="Unassembled WGS sequence"/>
</dbReference>
<evidence type="ECO:0000256" key="3">
    <source>
        <dbReference type="ARBA" id="ARBA00022692"/>
    </source>
</evidence>